<evidence type="ECO:0000313" key="2">
    <source>
        <dbReference type="EMBL" id="GIY50409.1"/>
    </source>
</evidence>
<dbReference type="EMBL" id="BPLR01011974">
    <property type="protein sequence ID" value="GIY50409.1"/>
    <property type="molecule type" value="Genomic_DNA"/>
</dbReference>
<keyword evidence="3" id="KW-1185">Reference proteome</keyword>
<organism evidence="2 3">
    <name type="scientific">Caerostris extrusa</name>
    <name type="common">Bark spider</name>
    <name type="synonym">Caerostris bankana</name>
    <dbReference type="NCBI Taxonomy" id="172846"/>
    <lineage>
        <taxon>Eukaryota</taxon>
        <taxon>Metazoa</taxon>
        <taxon>Ecdysozoa</taxon>
        <taxon>Arthropoda</taxon>
        <taxon>Chelicerata</taxon>
        <taxon>Arachnida</taxon>
        <taxon>Araneae</taxon>
        <taxon>Araneomorphae</taxon>
        <taxon>Entelegynae</taxon>
        <taxon>Araneoidea</taxon>
        <taxon>Araneidae</taxon>
        <taxon>Caerostris</taxon>
    </lineage>
</organism>
<sequence>MRFTNMSMWGFFFSLGKENVLGQFPGDDCCGICFMRGDELSFQRENKTFRKDRCDLLPKTKSESLSLAKKNKLGCMGTHSGRNPISLSRKMGHGLPSEDTKDFQFGWNQVFAVKCHKQ</sequence>
<name>A0AAV4TYL7_CAEEX</name>
<gene>
    <name evidence="2" type="ORF">CEXT_258931</name>
</gene>
<keyword evidence="1" id="KW-0732">Signal</keyword>
<feature type="chain" id="PRO_5043719299" evidence="1">
    <location>
        <begin position="23"/>
        <end position="118"/>
    </location>
</feature>
<evidence type="ECO:0000256" key="1">
    <source>
        <dbReference type="SAM" id="SignalP"/>
    </source>
</evidence>
<protein>
    <submittedName>
        <fullName evidence="2">Uncharacterized protein</fullName>
    </submittedName>
</protein>
<proteinExistence type="predicted"/>
<dbReference type="Proteomes" id="UP001054945">
    <property type="component" value="Unassembled WGS sequence"/>
</dbReference>
<feature type="signal peptide" evidence="1">
    <location>
        <begin position="1"/>
        <end position="22"/>
    </location>
</feature>
<accession>A0AAV4TYL7</accession>
<evidence type="ECO:0000313" key="3">
    <source>
        <dbReference type="Proteomes" id="UP001054945"/>
    </source>
</evidence>
<dbReference type="AlphaFoldDB" id="A0AAV4TYL7"/>
<comment type="caution">
    <text evidence="2">The sequence shown here is derived from an EMBL/GenBank/DDBJ whole genome shotgun (WGS) entry which is preliminary data.</text>
</comment>
<reference evidence="2 3" key="1">
    <citation type="submission" date="2021-06" db="EMBL/GenBank/DDBJ databases">
        <title>Caerostris extrusa draft genome.</title>
        <authorList>
            <person name="Kono N."/>
            <person name="Arakawa K."/>
        </authorList>
    </citation>
    <scope>NUCLEOTIDE SEQUENCE [LARGE SCALE GENOMIC DNA]</scope>
</reference>